<feature type="compositionally biased region" description="Basic and acidic residues" evidence="7">
    <location>
        <begin position="110"/>
        <end position="124"/>
    </location>
</feature>
<dbReference type="Pfam" id="PF00300">
    <property type="entry name" value="His_Phos_1"/>
    <property type="match status" value="1"/>
</dbReference>
<dbReference type="Proteomes" id="UP000023152">
    <property type="component" value="Unassembled WGS sequence"/>
</dbReference>
<proteinExistence type="inferred from homology"/>
<dbReference type="InterPro" id="IPR013078">
    <property type="entry name" value="His_Pase_superF_clade-1"/>
</dbReference>
<dbReference type="AlphaFoldDB" id="X6NAV6"/>
<dbReference type="GO" id="GO:0006096">
    <property type="term" value="P:glycolytic process"/>
    <property type="evidence" value="ECO:0007669"/>
    <property type="project" value="UniProtKB-KW"/>
</dbReference>
<evidence type="ECO:0000256" key="2">
    <source>
        <dbReference type="ARBA" id="ARBA00012028"/>
    </source>
</evidence>
<keyword evidence="9" id="KW-1185">Reference proteome</keyword>
<evidence type="ECO:0000313" key="9">
    <source>
        <dbReference type="Proteomes" id="UP000023152"/>
    </source>
</evidence>
<evidence type="ECO:0000256" key="7">
    <source>
        <dbReference type="SAM" id="MobiDB-lite"/>
    </source>
</evidence>
<protein>
    <recommendedName>
        <fullName evidence="2">phosphoglycerate mutase (2,3-diphosphoglycerate-dependent)</fullName>
        <ecNumber evidence="2">5.4.2.11</ecNumber>
    </recommendedName>
</protein>
<gene>
    <name evidence="8" type="ORF">RFI_14755</name>
</gene>
<dbReference type="Gene3D" id="3.40.50.1240">
    <property type="entry name" value="Phosphoglycerate mutase-like"/>
    <property type="match status" value="1"/>
</dbReference>
<keyword evidence="4" id="KW-0413">Isomerase</keyword>
<dbReference type="PANTHER" id="PTHR11931">
    <property type="entry name" value="PHOSPHOGLYCERATE MUTASE"/>
    <property type="match status" value="1"/>
</dbReference>
<dbReference type="InterPro" id="IPR029033">
    <property type="entry name" value="His_PPase_superfam"/>
</dbReference>
<dbReference type="EMBL" id="ASPP01010734">
    <property type="protein sequence ID" value="ETO22447.1"/>
    <property type="molecule type" value="Genomic_DNA"/>
</dbReference>
<sequence length="291" mass="33983">MVKVFGQITIALRGGMTVTFPKMVTNIWTVLLDLFNPILKKRAKEVLPLTYHRFNIEKKNMFRNERHYGILTGMHKNEALQKYGESRLQTWRRSYDTPPPPLVDQSIDISKSDNKNDNKNDSEQQRSSLIDSKYEVIAKYDSFSQQQKNPLDLYFLYLAIPTTESLVDVEKRCRILWEKEILDHLKLQKNILMIIHGTSVRAMLKIIDDIEPKYIERLEIPSGYPIVYTFNTDGTVLKDTHQDIETDQTLAKNKLSQHQILSPIQLNGLFLGDLEELQKEQIKVKNQIHQK</sequence>
<reference evidence="8 9" key="1">
    <citation type="journal article" date="2013" name="Curr. Biol.">
        <title>The Genome of the Foraminiferan Reticulomyxa filosa.</title>
        <authorList>
            <person name="Glockner G."/>
            <person name="Hulsmann N."/>
            <person name="Schleicher M."/>
            <person name="Noegel A.A."/>
            <person name="Eichinger L."/>
            <person name="Gallinger C."/>
            <person name="Pawlowski J."/>
            <person name="Sierra R."/>
            <person name="Euteneuer U."/>
            <person name="Pillet L."/>
            <person name="Moustafa A."/>
            <person name="Platzer M."/>
            <person name="Groth M."/>
            <person name="Szafranski K."/>
            <person name="Schliwa M."/>
        </authorList>
    </citation>
    <scope>NUCLEOTIDE SEQUENCE [LARGE SCALE GENOMIC DNA]</scope>
</reference>
<evidence type="ECO:0000256" key="3">
    <source>
        <dbReference type="ARBA" id="ARBA00023152"/>
    </source>
</evidence>
<evidence type="ECO:0000256" key="1">
    <source>
        <dbReference type="ARBA" id="ARBA00006717"/>
    </source>
</evidence>
<evidence type="ECO:0000313" key="8">
    <source>
        <dbReference type="EMBL" id="ETO22447.1"/>
    </source>
</evidence>
<keyword evidence="3" id="KW-0324">Glycolysis</keyword>
<comment type="similarity">
    <text evidence="1">Belongs to the phosphoglycerate mutase family. BPG-dependent PGAM subfamily.</text>
</comment>
<comment type="caution">
    <text evidence="8">The sequence shown here is derived from an EMBL/GenBank/DDBJ whole genome shotgun (WGS) entry which is preliminary data.</text>
</comment>
<name>X6NAV6_RETFI</name>
<feature type="binding site" evidence="5">
    <location>
        <begin position="65"/>
        <end position="68"/>
    </location>
    <ligand>
        <name>substrate</name>
    </ligand>
</feature>
<evidence type="ECO:0000256" key="5">
    <source>
        <dbReference type="PIRSR" id="PIRSR613078-2"/>
    </source>
</evidence>
<feature type="binding site" evidence="5">
    <location>
        <begin position="92"/>
        <end position="93"/>
    </location>
    <ligand>
        <name>substrate</name>
    </ligand>
</feature>
<dbReference type="InterPro" id="IPR005952">
    <property type="entry name" value="Phosphogly_mut1"/>
</dbReference>
<evidence type="ECO:0000256" key="4">
    <source>
        <dbReference type="ARBA" id="ARBA00023235"/>
    </source>
</evidence>
<feature type="binding site" evidence="5">
    <location>
        <position position="76"/>
    </location>
    <ligand>
        <name>substrate</name>
    </ligand>
</feature>
<dbReference type="CDD" id="cd07067">
    <property type="entry name" value="HP_PGM_like"/>
    <property type="match status" value="1"/>
</dbReference>
<feature type="region of interest" description="Disordered" evidence="7">
    <location>
        <begin position="94"/>
        <end position="126"/>
    </location>
</feature>
<evidence type="ECO:0000256" key="6">
    <source>
        <dbReference type="PIRSR" id="PIRSR613078-3"/>
    </source>
</evidence>
<dbReference type="EC" id="5.4.2.11" evidence="2"/>
<accession>X6NAV6</accession>
<organism evidence="8 9">
    <name type="scientific">Reticulomyxa filosa</name>
    <dbReference type="NCBI Taxonomy" id="46433"/>
    <lineage>
        <taxon>Eukaryota</taxon>
        <taxon>Sar</taxon>
        <taxon>Rhizaria</taxon>
        <taxon>Retaria</taxon>
        <taxon>Foraminifera</taxon>
        <taxon>Monothalamids</taxon>
        <taxon>Reticulomyxidae</taxon>
        <taxon>Reticulomyxa</taxon>
    </lineage>
</organism>
<dbReference type="OrthoDB" id="354304at2759"/>
<dbReference type="SUPFAM" id="SSF53254">
    <property type="entry name" value="Phosphoglycerate mutase-like"/>
    <property type="match status" value="1"/>
</dbReference>
<dbReference type="GO" id="GO:0004619">
    <property type="term" value="F:phosphoglycerate mutase activity"/>
    <property type="evidence" value="ECO:0007669"/>
    <property type="project" value="UniProtKB-EC"/>
</dbReference>
<feature type="site" description="Transition state stabilizer" evidence="6">
    <location>
        <position position="196"/>
    </location>
</feature>